<feature type="domain" description="Peptidase S26" evidence="4">
    <location>
        <begin position="5"/>
        <end position="163"/>
    </location>
</feature>
<proteinExistence type="inferred from homology"/>
<evidence type="ECO:0000256" key="1">
    <source>
        <dbReference type="ARBA" id="ARBA00004401"/>
    </source>
</evidence>
<protein>
    <recommendedName>
        <fullName evidence="3">Signal peptidase I</fullName>
        <ecNumber evidence="3">3.4.21.89</ecNumber>
    </recommendedName>
</protein>
<dbReference type="GO" id="GO:0006465">
    <property type="term" value="P:signal peptide processing"/>
    <property type="evidence" value="ECO:0007669"/>
    <property type="project" value="InterPro"/>
</dbReference>
<dbReference type="Pfam" id="PF10502">
    <property type="entry name" value="Peptidase_S26"/>
    <property type="match status" value="1"/>
</dbReference>
<name>A0A2K0A970_STAHA</name>
<dbReference type="SUPFAM" id="SSF51306">
    <property type="entry name" value="LexA/Signal peptidase"/>
    <property type="match status" value="1"/>
</dbReference>
<dbReference type="InterPro" id="IPR036286">
    <property type="entry name" value="LexA/Signal_pep-like_sf"/>
</dbReference>
<dbReference type="PRINTS" id="PR00727">
    <property type="entry name" value="LEADERPTASE"/>
</dbReference>
<evidence type="ECO:0000313" key="5">
    <source>
        <dbReference type="EMBL" id="PNN21565.1"/>
    </source>
</evidence>
<accession>A0A2K0A970</accession>
<evidence type="ECO:0000259" key="4">
    <source>
        <dbReference type="Pfam" id="PF10502"/>
    </source>
</evidence>
<dbReference type="PROSITE" id="PS51257">
    <property type="entry name" value="PROKAR_LIPOPROTEIN"/>
    <property type="match status" value="1"/>
</dbReference>
<dbReference type="NCBIfam" id="TIGR02227">
    <property type="entry name" value="sigpep_I_bact"/>
    <property type="match status" value="1"/>
</dbReference>
<comment type="caution">
    <text evidence="5">The sequence shown here is derived from an EMBL/GenBank/DDBJ whole genome shotgun (WGS) entry which is preliminary data.</text>
</comment>
<dbReference type="GO" id="GO:0009003">
    <property type="term" value="F:signal peptidase activity"/>
    <property type="evidence" value="ECO:0007669"/>
    <property type="project" value="UniProtKB-EC"/>
</dbReference>
<dbReference type="AlphaFoldDB" id="A0A2K0A970"/>
<dbReference type="RefSeq" id="WP_053024297.1">
    <property type="nucleotide sequence ID" value="NZ_CAJCFZ010000004.1"/>
</dbReference>
<organism evidence="5 6">
    <name type="scientific">Staphylococcus haemolyticus</name>
    <dbReference type="NCBI Taxonomy" id="1283"/>
    <lineage>
        <taxon>Bacteria</taxon>
        <taxon>Bacillati</taxon>
        <taxon>Bacillota</taxon>
        <taxon>Bacilli</taxon>
        <taxon>Bacillales</taxon>
        <taxon>Staphylococcaceae</taxon>
        <taxon>Staphylococcus</taxon>
    </lineage>
</organism>
<evidence type="ECO:0000313" key="6">
    <source>
        <dbReference type="Proteomes" id="UP000053523"/>
    </source>
</evidence>
<dbReference type="PANTHER" id="PTHR43390:SF1">
    <property type="entry name" value="CHLOROPLAST PROCESSING PEPTIDASE"/>
    <property type="match status" value="1"/>
</dbReference>
<dbReference type="EMBL" id="LORN02000015">
    <property type="protein sequence ID" value="PNN21565.1"/>
    <property type="molecule type" value="Genomic_DNA"/>
</dbReference>
<dbReference type="PANTHER" id="PTHR43390">
    <property type="entry name" value="SIGNAL PEPTIDASE I"/>
    <property type="match status" value="1"/>
</dbReference>
<dbReference type="GO" id="GO:0005886">
    <property type="term" value="C:plasma membrane"/>
    <property type="evidence" value="ECO:0007669"/>
    <property type="project" value="UniProtKB-SubCell"/>
</dbReference>
<sequence>MRRVTSWIVAFLFACLFVMFIQMFLVKGAVVQTDDMSPTLNKGDRVIINKIKVTFNMLKDGDIIMYRHKNQLHFGRLVGKPGESIEVRNGKLYRDDRQVNKFYAKNRDINNFAIRDLHDSDGDIIPPNSYFILNDNGDKQSDSRTYGLIDKDDIVGDVSLKYYPFKEFTYQLNK</sequence>
<dbReference type="InterPro" id="IPR019533">
    <property type="entry name" value="Peptidase_S26"/>
</dbReference>
<keyword evidence="3" id="KW-0645">Protease</keyword>
<keyword evidence="3" id="KW-0378">Hydrolase</keyword>
<comment type="subcellular location">
    <subcellularLocation>
        <location evidence="1">Cell membrane</location>
        <topology evidence="1">Single-pass type II membrane protein</topology>
    </subcellularLocation>
    <subcellularLocation>
        <location evidence="3">Membrane</location>
        <topology evidence="3">Single-pass type II membrane protein</topology>
    </subcellularLocation>
</comment>
<dbReference type="CDD" id="cd06530">
    <property type="entry name" value="S26_SPase_I"/>
    <property type="match status" value="1"/>
</dbReference>
<dbReference type="Proteomes" id="UP000053523">
    <property type="component" value="Unassembled WGS sequence"/>
</dbReference>
<gene>
    <name evidence="5" type="primary">lepB</name>
    <name evidence="5" type="ORF">AL503_012570</name>
</gene>
<comment type="catalytic activity">
    <reaction evidence="3">
        <text>Cleavage of hydrophobic, N-terminal signal or leader sequences from secreted and periplasmic proteins.</text>
        <dbReference type="EC" id="3.4.21.89"/>
    </reaction>
</comment>
<evidence type="ECO:0000256" key="2">
    <source>
        <dbReference type="ARBA" id="ARBA00009370"/>
    </source>
</evidence>
<dbReference type="GO" id="GO:0004252">
    <property type="term" value="F:serine-type endopeptidase activity"/>
    <property type="evidence" value="ECO:0007669"/>
    <property type="project" value="InterPro"/>
</dbReference>
<dbReference type="EC" id="3.4.21.89" evidence="3"/>
<evidence type="ECO:0000256" key="3">
    <source>
        <dbReference type="RuleBase" id="RU362042"/>
    </source>
</evidence>
<dbReference type="InterPro" id="IPR000223">
    <property type="entry name" value="Pept_S26A_signal_pept_1"/>
</dbReference>
<comment type="similarity">
    <text evidence="2 3">Belongs to the peptidase S26 family.</text>
</comment>
<reference evidence="5 6" key="1">
    <citation type="submission" date="2017-12" db="EMBL/GenBank/DDBJ databases">
        <title>FDA dAtabase for Regulatory Grade micrObial Sequences (FDA-ARGOS): Supporting development and validation of Infectious Disease Dx tests.</title>
        <authorList>
            <person name="Hoffmann M."/>
            <person name="Allard M."/>
            <person name="Evans P."/>
            <person name="Brown E."/>
            <person name="Tallon L."/>
            <person name="Sadzewicz L."/>
            <person name="Sengamalay N."/>
            <person name="Ott S."/>
            <person name="Godinez A."/>
            <person name="Nagaraj S."/>
            <person name="Vavikolanu K."/>
            <person name="Aluvathingal J."/>
            <person name="Nadendla S."/>
            <person name="Sichtig H."/>
        </authorList>
    </citation>
    <scope>NUCLEOTIDE SEQUENCE [LARGE SCALE GENOMIC DNA]</scope>
    <source>
        <strain evidence="5 6">FDAARGOS_148</strain>
    </source>
</reference>
<dbReference type="Gene3D" id="2.10.109.10">
    <property type="entry name" value="Umud Fragment, subunit A"/>
    <property type="match status" value="1"/>
</dbReference>